<feature type="chain" id="PRO_5012960205" evidence="1">
    <location>
        <begin position="16"/>
        <end position="543"/>
    </location>
</feature>
<keyword evidence="1" id="KW-0732">Signal</keyword>
<dbReference type="EMBL" id="MCGO01000013">
    <property type="protein sequence ID" value="ORY47629.1"/>
    <property type="molecule type" value="Genomic_DNA"/>
</dbReference>
<gene>
    <name evidence="2" type="ORF">BCR33DRAFT_764050</name>
</gene>
<dbReference type="OrthoDB" id="10058901at2759"/>
<evidence type="ECO:0000313" key="2">
    <source>
        <dbReference type="EMBL" id="ORY47629.1"/>
    </source>
</evidence>
<comment type="caution">
    <text evidence="2">The sequence shown here is derived from an EMBL/GenBank/DDBJ whole genome shotgun (WGS) entry which is preliminary data.</text>
</comment>
<organism evidence="2 3">
    <name type="scientific">Rhizoclosmatium globosum</name>
    <dbReference type="NCBI Taxonomy" id="329046"/>
    <lineage>
        <taxon>Eukaryota</taxon>
        <taxon>Fungi</taxon>
        <taxon>Fungi incertae sedis</taxon>
        <taxon>Chytridiomycota</taxon>
        <taxon>Chytridiomycota incertae sedis</taxon>
        <taxon>Chytridiomycetes</taxon>
        <taxon>Chytridiales</taxon>
        <taxon>Chytriomycetaceae</taxon>
        <taxon>Rhizoclosmatium</taxon>
    </lineage>
</organism>
<proteinExistence type="predicted"/>
<accession>A0A1Y2CKT5</accession>
<dbReference type="AlphaFoldDB" id="A0A1Y2CKT5"/>
<evidence type="ECO:0000256" key="1">
    <source>
        <dbReference type="SAM" id="SignalP"/>
    </source>
</evidence>
<keyword evidence="3" id="KW-1185">Reference proteome</keyword>
<reference evidence="2 3" key="1">
    <citation type="submission" date="2016-07" db="EMBL/GenBank/DDBJ databases">
        <title>Pervasive Adenine N6-methylation of Active Genes in Fungi.</title>
        <authorList>
            <consortium name="DOE Joint Genome Institute"/>
            <person name="Mondo S.J."/>
            <person name="Dannebaum R.O."/>
            <person name="Kuo R.C."/>
            <person name="Labutti K."/>
            <person name="Haridas S."/>
            <person name="Kuo A."/>
            <person name="Salamov A."/>
            <person name="Ahrendt S.R."/>
            <person name="Lipzen A."/>
            <person name="Sullivan W."/>
            <person name="Andreopoulos W.B."/>
            <person name="Clum A."/>
            <person name="Lindquist E."/>
            <person name="Daum C."/>
            <person name="Ramamoorthy G.K."/>
            <person name="Gryganskyi A."/>
            <person name="Culley D."/>
            <person name="Magnuson J.K."/>
            <person name="James T.Y."/>
            <person name="O'Malley M.A."/>
            <person name="Stajich J.E."/>
            <person name="Spatafora J.W."/>
            <person name="Visel A."/>
            <person name="Grigoriev I.V."/>
        </authorList>
    </citation>
    <scope>NUCLEOTIDE SEQUENCE [LARGE SCALE GENOMIC DNA]</scope>
    <source>
        <strain evidence="2 3">JEL800</strain>
    </source>
</reference>
<feature type="signal peptide" evidence="1">
    <location>
        <begin position="1"/>
        <end position="15"/>
    </location>
</feature>
<name>A0A1Y2CKT5_9FUNG</name>
<evidence type="ECO:0000313" key="3">
    <source>
        <dbReference type="Proteomes" id="UP000193642"/>
    </source>
</evidence>
<protein>
    <submittedName>
        <fullName evidence="2">Uncharacterized protein</fullName>
    </submittedName>
</protein>
<sequence>MLLSILLTALPGALSLHPNNGVSLSVRAPTSIGCYPTYNTGSTYPTQSLATLVNPKDATKNYVIQKDAYGIWNSKSLCDATITQSCFPNTVASVTSPVVGSQAVGSSNVNYVWNGSVWVSAGACIVYAKPPSVLNYLAGVAPDNTFLSKPCLTCAWNTLTNPTKATDLVQMPDNSLIVLGLDKTLYTCATLTVWDTCKNVPNSGAALSIDLLGDGTTLIGVGTDNQLYTRAGLSGAWVLVSGSGTVVDVTVLANGALLGTAPDGTLYKKTTLSSTWTLVPNSCCVIRTAQSPEGSILGVGPDNAVYQKVTLDSPWVILPNSKTVISAVPTSIQQYWTPSVIGVGTDNKLFAKGKDSISGPWVPIPGVTAIDLFYWVNNGIIVVTPSNSLLNCPTFSATGSNACTVIPTTGAVIGLKSVTKLGDISTLVGVGSDNRLYTRNGLISDAWTLVPNSGYVVDITFLEGGILLGTGVDGKLLTKQSLTAPWVTVANSCCVYHTVQFYDGSILGVGTDNAIYQRKTVSDPWVLLPNTQTVTSVAWAYLK</sequence>
<dbReference type="Proteomes" id="UP000193642">
    <property type="component" value="Unassembled WGS sequence"/>
</dbReference>